<name>A0A844Z0U4_9SPHN</name>
<feature type="transmembrane region" description="Helical" evidence="2">
    <location>
        <begin position="169"/>
        <end position="188"/>
    </location>
</feature>
<reference evidence="3 4" key="1">
    <citation type="submission" date="2019-12" db="EMBL/GenBank/DDBJ databases">
        <title>Genomic-based taxomic classification of the family Erythrobacteraceae.</title>
        <authorList>
            <person name="Xu L."/>
        </authorList>
    </citation>
    <scope>NUCLEOTIDE SEQUENCE [LARGE SCALE GENOMIC DNA]</scope>
    <source>
        <strain evidence="3 4">M0322</strain>
    </source>
</reference>
<organism evidence="3 4">
    <name type="scientific">Alteraurantiacibacter buctensis</name>
    <dbReference type="NCBI Taxonomy" id="1503981"/>
    <lineage>
        <taxon>Bacteria</taxon>
        <taxon>Pseudomonadati</taxon>
        <taxon>Pseudomonadota</taxon>
        <taxon>Alphaproteobacteria</taxon>
        <taxon>Sphingomonadales</taxon>
        <taxon>Erythrobacteraceae</taxon>
        <taxon>Alteraurantiacibacter</taxon>
    </lineage>
</organism>
<keyword evidence="2" id="KW-0472">Membrane</keyword>
<protein>
    <submittedName>
        <fullName evidence="3">TIGR04222 domain-containing membrane protein</fullName>
    </submittedName>
</protein>
<accession>A0A844Z0U4</accession>
<sequence>MMGLGVLDWTAGPFLTLYVLLYIACLVASMAIARATLADGRPGTLADPEEAAVLGRGRERLGEVIASRLLERGALKVEKGKLVPQPGARGESATESAILALPAPIAWSPFRKVTDAAAGEIEKRLVRRGLLQEDGEAMRAALFACLPLFGLLLLGLAKAVVGSSRGHPIGFLVFFMVATAGTILVRWLGASRQTRAGKDALLNAVERADRLKLAPAHGEAAMAVALFGTGVLATSALGDFHRMRATSGGSDSGGSGDSGGDGGSGCGRRLRRLR</sequence>
<evidence type="ECO:0000256" key="1">
    <source>
        <dbReference type="SAM" id="MobiDB-lite"/>
    </source>
</evidence>
<feature type="transmembrane region" description="Helical" evidence="2">
    <location>
        <begin position="137"/>
        <end position="157"/>
    </location>
</feature>
<keyword evidence="4" id="KW-1185">Reference proteome</keyword>
<evidence type="ECO:0000256" key="2">
    <source>
        <dbReference type="SAM" id="Phobius"/>
    </source>
</evidence>
<evidence type="ECO:0000313" key="3">
    <source>
        <dbReference type="EMBL" id="MXO71533.1"/>
    </source>
</evidence>
<proteinExistence type="predicted"/>
<feature type="compositionally biased region" description="Gly residues" evidence="1">
    <location>
        <begin position="250"/>
        <end position="266"/>
    </location>
</feature>
<evidence type="ECO:0000313" key="4">
    <source>
        <dbReference type="Proteomes" id="UP000466966"/>
    </source>
</evidence>
<feature type="transmembrane region" description="Helical" evidence="2">
    <location>
        <begin position="12"/>
        <end position="33"/>
    </location>
</feature>
<dbReference type="Proteomes" id="UP000466966">
    <property type="component" value="Unassembled WGS sequence"/>
</dbReference>
<gene>
    <name evidence="3" type="ORF">GRI99_07740</name>
</gene>
<dbReference type="AlphaFoldDB" id="A0A844Z0U4"/>
<comment type="caution">
    <text evidence="3">The sequence shown here is derived from an EMBL/GenBank/DDBJ whole genome shotgun (WGS) entry which is preliminary data.</text>
</comment>
<feature type="region of interest" description="Disordered" evidence="1">
    <location>
        <begin position="246"/>
        <end position="274"/>
    </location>
</feature>
<keyword evidence="2" id="KW-0812">Transmembrane</keyword>
<dbReference type="InterPro" id="IPR026467">
    <property type="entry name" value="Ser/Gly_Cys_C_dom"/>
</dbReference>
<dbReference type="EMBL" id="WTYV01000002">
    <property type="protein sequence ID" value="MXO71533.1"/>
    <property type="molecule type" value="Genomic_DNA"/>
</dbReference>
<keyword evidence="2" id="KW-1133">Transmembrane helix</keyword>
<dbReference type="NCBIfam" id="TIGR04222">
    <property type="entry name" value="near_uncomplex"/>
    <property type="match status" value="1"/>
</dbReference>
<dbReference type="OrthoDB" id="8232804at2"/>